<keyword evidence="1" id="KW-0547">Nucleotide-binding</keyword>
<comment type="caution">
    <text evidence="6">The sequence shown here is derived from an EMBL/GenBank/DDBJ whole genome shotgun (WGS) entry which is preliminary data.</text>
</comment>
<dbReference type="GO" id="GO:0005524">
    <property type="term" value="F:ATP binding"/>
    <property type="evidence" value="ECO:0007669"/>
    <property type="project" value="UniProtKB-KW"/>
</dbReference>
<gene>
    <name evidence="6" type="ORF">DI533_15700</name>
</gene>
<feature type="domain" description="Carboxyltransferase" evidence="5">
    <location>
        <begin position="25"/>
        <end position="301"/>
    </location>
</feature>
<evidence type="ECO:0000259" key="5">
    <source>
        <dbReference type="SMART" id="SM00797"/>
    </source>
</evidence>
<dbReference type="SMART" id="SM00797">
    <property type="entry name" value="AHS2"/>
    <property type="match status" value="1"/>
</dbReference>
<keyword evidence="2" id="KW-0378">Hydrolase</keyword>
<dbReference type="Pfam" id="PF02626">
    <property type="entry name" value="CT_A_B"/>
    <property type="match status" value="1"/>
</dbReference>
<dbReference type="AlphaFoldDB" id="A0A2W5U1B5"/>
<keyword evidence="6" id="KW-0456">Lyase</keyword>
<evidence type="ECO:0000313" key="6">
    <source>
        <dbReference type="EMBL" id="PZQ96993.1"/>
    </source>
</evidence>
<dbReference type="GO" id="GO:0016787">
    <property type="term" value="F:hydrolase activity"/>
    <property type="evidence" value="ECO:0007669"/>
    <property type="project" value="UniProtKB-KW"/>
</dbReference>
<reference evidence="6 7" key="1">
    <citation type="submission" date="2017-08" db="EMBL/GenBank/DDBJ databases">
        <title>Infants hospitalized years apart are colonized by the same room-sourced microbial strains.</title>
        <authorList>
            <person name="Brooks B."/>
            <person name="Olm M.R."/>
            <person name="Firek B.A."/>
            <person name="Baker R."/>
            <person name="Thomas B.C."/>
            <person name="Morowitz M.J."/>
            <person name="Banfield J.F."/>
        </authorList>
    </citation>
    <scope>NUCLEOTIDE SEQUENCE [LARGE SCALE GENOMIC DNA]</scope>
    <source>
        <strain evidence="6">S2_003_000_R2_11</strain>
    </source>
</reference>
<feature type="region of interest" description="Disordered" evidence="4">
    <location>
        <begin position="306"/>
        <end position="338"/>
    </location>
</feature>
<dbReference type="Proteomes" id="UP000248975">
    <property type="component" value="Unassembled WGS sequence"/>
</dbReference>
<dbReference type="SUPFAM" id="SSF50891">
    <property type="entry name" value="Cyclophilin-like"/>
    <property type="match status" value="1"/>
</dbReference>
<evidence type="ECO:0000256" key="3">
    <source>
        <dbReference type="ARBA" id="ARBA00022840"/>
    </source>
</evidence>
<keyword evidence="3" id="KW-0067">ATP-binding</keyword>
<dbReference type="EMBL" id="QFQS01000003">
    <property type="protein sequence ID" value="PZQ96993.1"/>
    <property type="molecule type" value="Genomic_DNA"/>
</dbReference>
<dbReference type="NCBIfam" id="TIGR00724">
    <property type="entry name" value="urea_amlyse_rel"/>
    <property type="match status" value="1"/>
</dbReference>
<proteinExistence type="predicted"/>
<dbReference type="GO" id="GO:0016829">
    <property type="term" value="F:lyase activity"/>
    <property type="evidence" value="ECO:0007669"/>
    <property type="project" value="UniProtKB-KW"/>
</dbReference>
<organism evidence="6 7">
    <name type="scientific">Cereibacter sphaeroides</name>
    <name type="common">Rhodobacter sphaeroides</name>
    <dbReference type="NCBI Taxonomy" id="1063"/>
    <lineage>
        <taxon>Bacteria</taxon>
        <taxon>Pseudomonadati</taxon>
        <taxon>Pseudomonadota</taxon>
        <taxon>Alphaproteobacteria</taxon>
        <taxon>Rhodobacterales</taxon>
        <taxon>Paracoccaceae</taxon>
        <taxon>Cereibacter</taxon>
    </lineage>
</organism>
<sequence>MTGLRILRTGPGTTLQDAGRRGWLRFGVTPAGPMDWIAHATANLLAGNPAEAGCIECGPGGIELAAEDAPLRLGIAATGFDVAKDGAAFPARSALTLHSRQRLTIRPGGDCVWAYVSVAGGFRFDAVMGSLSTHLRSGIGPLGGRALQTGDLLPCDTAPDAAPLALPDQAAPRRIIRFVPGPQADAFTEQAMTTFTTTDYTITPHSDRMGYRLSGQPLAHAKGHDIVSDGIAMGAIQVPGDSLPIVLMADRQPTGGYPKIGTVIRADLPTLAQSRPGTPLRFTPATVDEAVAALRREVDALAALPRQTRPLQSGPDLTKLASGDHASGFIDARDGEDG</sequence>
<name>A0A2W5U1B5_CERSP</name>
<evidence type="ECO:0000256" key="2">
    <source>
        <dbReference type="ARBA" id="ARBA00022801"/>
    </source>
</evidence>
<dbReference type="InterPro" id="IPR052708">
    <property type="entry name" value="PxpC"/>
</dbReference>
<dbReference type="Gene3D" id="2.40.100.10">
    <property type="entry name" value="Cyclophilin-like"/>
    <property type="match status" value="1"/>
</dbReference>
<protein>
    <submittedName>
        <fullName evidence="6">Urea amidolyase</fullName>
    </submittedName>
</protein>
<evidence type="ECO:0000313" key="7">
    <source>
        <dbReference type="Proteomes" id="UP000248975"/>
    </source>
</evidence>
<dbReference type="InterPro" id="IPR003778">
    <property type="entry name" value="CT_A_B"/>
</dbReference>
<evidence type="ECO:0000256" key="4">
    <source>
        <dbReference type="SAM" id="MobiDB-lite"/>
    </source>
</evidence>
<dbReference type="PANTHER" id="PTHR43309:SF4">
    <property type="entry name" value="CARBOXYLTRANSFERASE DOMAIN-CONTAINING PROTEIN"/>
    <property type="match status" value="1"/>
</dbReference>
<evidence type="ECO:0000256" key="1">
    <source>
        <dbReference type="ARBA" id="ARBA00022741"/>
    </source>
</evidence>
<accession>A0A2W5U1B5</accession>
<dbReference type="InterPro" id="IPR029000">
    <property type="entry name" value="Cyclophilin-like_dom_sf"/>
</dbReference>
<dbReference type="PANTHER" id="PTHR43309">
    <property type="entry name" value="5-OXOPROLINASE SUBUNIT C"/>
    <property type="match status" value="1"/>
</dbReference>